<feature type="compositionally biased region" description="Basic and acidic residues" evidence="10">
    <location>
        <begin position="857"/>
        <end position="866"/>
    </location>
</feature>
<feature type="compositionally biased region" description="Acidic residues" evidence="10">
    <location>
        <begin position="769"/>
        <end position="792"/>
    </location>
</feature>
<feature type="compositionally biased region" description="Low complexity" evidence="10">
    <location>
        <begin position="343"/>
        <end position="358"/>
    </location>
</feature>
<feature type="domain" description="Histone deacetylase" evidence="11">
    <location>
        <begin position="1137"/>
        <end position="1373"/>
    </location>
</feature>
<dbReference type="EC" id="3.5.1.98" evidence="3"/>
<feature type="compositionally biased region" description="Basic residues" evidence="10">
    <location>
        <begin position="1450"/>
        <end position="1466"/>
    </location>
</feature>
<dbReference type="PANTHER" id="PTHR10625:SF5">
    <property type="entry name" value="HISTONE DEACETYLASE"/>
    <property type="match status" value="1"/>
</dbReference>
<feature type="compositionally biased region" description="Acidic residues" evidence="10">
    <location>
        <begin position="518"/>
        <end position="531"/>
    </location>
</feature>
<accession>A0A9P8A794</accession>
<feature type="compositionally biased region" description="Low complexity" evidence="10">
    <location>
        <begin position="1045"/>
        <end position="1057"/>
    </location>
</feature>
<evidence type="ECO:0000256" key="7">
    <source>
        <dbReference type="ARBA" id="ARBA00023015"/>
    </source>
</evidence>
<dbReference type="Gene3D" id="2.30.30.140">
    <property type="match status" value="1"/>
</dbReference>
<feature type="compositionally biased region" description="Polar residues" evidence="10">
    <location>
        <begin position="539"/>
        <end position="550"/>
    </location>
</feature>
<evidence type="ECO:0000256" key="3">
    <source>
        <dbReference type="ARBA" id="ARBA00012111"/>
    </source>
</evidence>
<feature type="compositionally biased region" description="Pro residues" evidence="10">
    <location>
        <begin position="48"/>
        <end position="71"/>
    </location>
</feature>
<dbReference type="GO" id="GO:0040029">
    <property type="term" value="P:epigenetic regulation of gene expression"/>
    <property type="evidence" value="ECO:0007669"/>
    <property type="project" value="TreeGrafter"/>
</dbReference>
<feature type="compositionally biased region" description="Basic and acidic residues" evidence="10">
    <location>
        <begin position="898"/>
        <end position="909"/>
    </location>
</feature>
<feature type="compositionally biased region" description="Basic and acidic residues" evidence="10">
    <location>
        <begin position="957"/>
        <end position="976"/>
    </location>
</feature>
<dbReference type="InterPro" id="IPR037138">
    <property type="entry name" value="His_deacetylse_dom_sf"/>
</dbReference>
<feature type="compositionally biased region" description="Basic and acidic residues" evidence="10">
    <location>
        <begin position="551"/>
        <end position="564"/>
    </location>
</feature>
<feature type="region of interest" description="Disordered" evidence="10">
    <location>
        <begin position="456"/>
        <end position="564"/>
    </location>
</feature>
<feature type="compositionally biased region" description="Pro residues" evidence="10">
    <location>
        <begin position="167"/>
        <end position="177"/>
    </location>
</feature>
<reference evidence="12" key="1">
    <citation type="submission" date="2021-07" db="EMBL/GenBank/DDBJ databases">
        <title>Draft genome of Mortierella alpina, strain LL118, isolated from an aspen leaf litter sample.</title>
        <authorList>
            <person name="Yang S."/>
            <person name="Vinatzer B.A."/>
        </authorList>
    </citation>
    <scope>NUCLEOTIDE SEQUENCE</scope>
    <source>
        <strain evidence="12">LL118</strain>
    </source>
</reference>
<keyword evidence="6" id="KW-0156">Chromatin regulator</keyword>
<dbReference type="EMBL" id="JAIFTL010000035">
    <property type="protein sequence ID" value="KAG9325652.1"/>
    <property type="molecule type" value="Genomic_DNA"/>
</dbReference>
<feature type="compositionally biased region" description="Low complexity" evidence="10">
    <location>
        <begin position="128"/>
        <end position="139"/>
    </location>
</feature>
<comment type="caution">
    <text evidence="12">The sequence shown here is derived from an EMBL/GenBank/DDBJ whole genome shotgun (WGS) entry which is preliminary data.</text>
</comment>
<dbReference type="SUPFAM" id="SSF52768">
    <property type="entry name" value="Arginase/deacetylase"/>
    <property type="match status" value="2"/>
</dbReference>
<feature type="compositionally biased region" description="Low complexity" evidence="10">
    <location>
        <begin position="178"/>
        <end position="187"/>
    </location>
</feature>
<evidence type="ECO:0000313" key="13">
    <source>
        <dbReference type="Proteomes" id="UP000717515"/>
    </source>
</evidence>
<feature type="compositionally biased region" description="Low complexity" evidence="10">
    <location>
        <begin position="821"/>
        <end position="834"/>
    </location>
</feature>
<evidence type="ECO:0000313" key="12">
    <source>
        <dbReference type="EMBL" id="KAG9325652.1"/>
    </source>
</evidence>
<feature type="region of interest" description="Disordered" evidence="10">
    <location>
        <begin position="1"/>
        <end position="217"/>
    </location>
</feature>
<keyword evidence="7" id="KW-0805">Transcription regulation</keyword>
<feature type="compositionally biased region" description="Pro residues" evidence="10">
    <location>
        <begin position="204"/>
        <end position="213"/>
    </location>
</feature>
<feature type="compositionally biased region" description="Low complexity" evidence="10">
    <location>
        <begin position="37"/>
        <end position="47"/>
    </location>
</feature>
<dbReference type="Proteomes" id="UP000717515">
    <property type="component" value="Unassembled WGS sequence"/>
</dbReference>
<dbReference type="Pfam" id="PF00850">
    <property type="entry name" value="Hist_deacetyl"/>
    <property type="match status" value="1"/>
</dbReference>
<dbReference type="PRINTS" id="PR01270">
    <property type="entry name" value="HDASUPER"/>
</dbReference>
<evidence type="ECO:0000259" key="11">
    <source>
        <dbReference type="Pfam" id="PF00850"/>
    </source>
</evidence>
<evidence type="ECO:0000256" key="2">
    <source>
        <dbReference type="ARBA" id="ARBA00007738"/>
    </source>
</evidence>
<feature type="compositionally biased region" description="Basic and acidic residues" evidence="10">
    <location>
        <begin position="1073"/>
        <end position="1093"/>
    </location>
</feature>
<evidence type="ECO:0000256" key="6">
    <source>
        <dbReference type="ARBA" id="ARBA00022853"/>
    </source>
</evidence>
<comment type="similarity">
    <text evidence="2">Belongs to the histone deacetylase family. HD type 2 subfamily.</text>
</comment>
<feature type="region of interest" description="Disordered" evidence="10">
    <location>
        <begin position="769"/>
        <end position="882"/>
    </location>
</feature>
<comment type="subcellular location">
    <subcellularLocation>
        <location evidence="1">Nucleus</location>
    </subcellularLocation>
</comment>
<evidence type="ECO:0000256" key="10">
    <source>
        <dbReference type="SAM" id="MobiDB-lite"/>
    </source>
</evidence>
<dbReference type="GO" id="GO:0000118">
    <property type="term" value="C:histone deacetylase complex"/>
    <property type="evidence" value="ECO:0007669"/>
    <property type="project" value="TreeGrafter"/>
</dbReference>
<gene>
    <name evidence="12" type="ORF">KVV02_001136</name>
</gene>
<evidence type="ECO:0000256" key="4">
    <source>
        <dbReference type="ARBA" id="ARBA00022491"/>
    </source>
</evidence>
<feature type="compositionally biased region" description="Basic residues" evidence="10">
    <location>
        <begin position="421"/>
        <end position="433"/>
    </location>
</feature>
<dbReference type="InterPro" id="IPR016197">
    <property type="entry name" value="Chromo-like_dom_sf"/>
</dbReference>
<protein>
    <recommendedName>
        <fullName evidence="3">histone deacetylase</fullName>
        <ecNumber evidence="3">3.5.1.98</ecNumber>
    </recommendedName>
</protein>
<dbReference type="SUPFAM" id="SSF54160">
    <property type="entry name" value="Chromo domain-like"/>
    <property type="match status" value="1"/>
</dbReference>
<evidence type="ECO:0000256" key="9">
    <source>
        <dbReference type="ARBA" id="ARBA00023242"/>
    </source>
</evidence>
<feature type="compositionally biased region" description="Low complexity" evidence="10">
    <location>
        <begin position="297"/>
        <end position="326"/>
    </location>
</feature>
<keyword evidence="5" id="KW-0378">Hydrolase</keyword>
<feature type="compositionally biased region" description="Low complexity" evidence="10">
    <location>
        <begin position="255"/>
        <end position="264"/>
    </location>
</feature>
<dbReference type="PANTHER" id="PTHR10625">
    <property type="entry name" value="HISTONE DEACETYLASE HDAC1-RELATED"/>
    <property type="match status" value="1"/>
</dbReference>
<feature type="region of interest" description="Disordered" evidence="10">
    <location>
        <begin position="231"/>
        <end position="433"/>
    </location>
</feature>
<keyword evidence="4" id="KW-0678">Repressor</keyword>
<proteinExistence type="inferred from homology"/>
<feature type="compositionally biased region" description="Low complexity" evidence="10">
    <location>
        <begin position="487"/>
        <end position="497"/>
    </location>
</feature>
<evidence type="ECO:0000256" key="1">
    <source>
        <dbReference type="ARBA" id="ARBA00004123"/>
    </source>
</evidence>
<evidence type="ECO:0000256" key="8">
    <source>
        <dbReference type="ARBA" id="ARBA00023163"/>
    </source>
</evidence>
<dbReference type="InterPro" id="IPR023696">
    <property type="entry name" value="Ureohydrolase_dom_sf"/>
</dbReference>
<organism evidence="12 13">
    <name type="scientific">Mortierella alpina</name>
    <name type="common">Oleaginous fungus</name>
    <name type="synonym">Mortierella renispora</name>
    <dbReference type="NCBI Taxonomy" id="64518"/>
    <lineage>
        <taxon>Eukaryota</taxon>
        <taxon>Fungi</taxon>
        <taxon>Fungi incertae sedis</taxon>
        <taxon>Mucoromycota</taxon>
        <taxon>Mortierellomycotina</taxon>
        <taxon>Mortierellomycetes</taxon>
        <taxon>Mortierellales</taxon>
        <taxon>Mortierellaceae</taxon>
        <taxon>Mortierella</taxon>
    </lineage>
</organism>
<feature type="region of interest" description="Disordered" evidence="10">
    <location>
        <begin position="1447"/>
        <end position="1466"/>
    </location>
</feature>
<name>A0A9P8A794_MORAP</name>
<sequence length="1466" mass="160097">MDLKLLLSPVQKDPEASSAQNNNDREDHATDSRPNWQYHPQDQHQPYPQRPQHPPQEPYPAHPREPYPPQGPHQSGRSHDPQHPYYQHQEQHPPPHYPQDAAMVAASSYYGAPRQHSSHYEQQHPDAMSQQQRGMSSSGSHDRMSSHPQDQPQQHYSDRPSGYEAPSPRPAPFPAPPLLSVSASTPLTGETPQPPQYFVSTHRPTPPVLPPPSGLNLSSYSFLLMEKRDREREAMERANRGYLMGDGSGGKNESSSHPGSPSLSARAHPSRTSSPRIDDARQSSHLPGHASQGSFVPPQTHAPHAQHPPSEQGAASYGYAADAGRYPTPGYDAPSAYRPSGPPQQVYPSYQPYPSGHAAPPPPQQGYPHHPHQQQHSHHHAQGQHHYHSSGSSNIGPDSLYHRPQDYASELHGPSSFPNHPLHHPSHSLHHRAMSPSLLDKPRFANANLSVFRQSAAEDSDGNASVSSSGSLKRRRRPNKTSDGKKSLLPGSALGASAHGGLGHYLMSRTSSHGSAEGQEDFYDDNSSDEQLDVRNGLQGLNLQKSIKSSASDRPKKARAKTEKRPFKIGELVESMKSDTDGTWFAGRVLDLEDDPHDHINPKSVLIHFEGFSPHHDEWVKPGQLRACSTGSSFLRYGPNGHEPAENWIAYEKFYHSDLGRIARRHTGLAYDRRMLLHKCQCNTNPEERHHPEQPERLVEILCQFQKNGMLSLVKWIQGREATIEELVAAHTDTHVRNYCCTAAQNRQYALENGLVDTDLQMEDEVLDEGDVAEDEEEEEEEDDSAEPEDESGDYRGPAMRKSPEKRGRPRRGPRGGNRVSTTATNASETETAAGVVSGTKVSEDVEMAPSTSPTDASKDSMDVDLHSPALGRRRSSMRGSVVRMSSLVSMSSTLYAQKEEDMVPEEVKAAALVQDDDDDDDDDKVGPAPSEAALAVAGGMDPSLASQLPNSPRVIPKLEVEGDANIRGEPLEQGERGLSMEAGGEEASRQDVETDASGAPAEDGAQEKPKLESGISSANVIEGLRRSSRSVQGQSGATVVLPETAKTQDADAAAAKSTVPDVTNAEGAEAVSKSRERKASDKYEQPMKEDGATKMAGSKKKGHQAVSPAPATSNSVIIRPPGLTFTMSCGQLGIAVDTTWNSFHSSTAAKVAAGSLITLVDQVVTGRCKNGFAIIRPPGHHAEEDEAMGFCFFNNVGVAVNLTLSRYPLTVQKILIIDWDVHHGNGTQQIFYENPNVLYISLHRWDNGHFYPFTGAPDECGEEAGEGKNVNIAWSSYGRGQAMGDVEYIAAFWYVLLPIARQFQPDLVMVSAGFDAADGHAANIGGYTVSPQGFAILTRLVQTLAGGRVILSLEGGYEFEPLALSATACLEELLPHSLLPATAPTRAFPFASFQGTLNSVKPNAMAVSSLHQVLKYQQKYWKFPAEVLNPSFRFQLPAEWKASNSLATRPRRERNTRRKAPALDS</sequence>
<feature type="region of interest" description="Disordered" evidence="10">
    <location>
        <begin position="898"/>
        <end position="1114"/>
    </location>
</feature>
<feature type="compositionally biased region" description="Basic residues" evidence="10">
    <location>
        <begin position="369"/>
        <end position="388"/>
    </location>
</feature>
<dbReference type="InterPro" id="IPR023801">
    <property type="entry name" value="His_deacetylse_dom"/>
</dbReference>
<keyword evidence="9" id="KW-0539">Nucleus</keyword>
<evidence type="ECO:0000256" key="5">
    <source>
        <dbReference type="ARBA" id="ARBA00022801"/>
    </source>
</evidence>
<dbReference type="GO" id="GO:0141221">
    <property type="term" value="F:histone deacetylase activity, hydrolytic mechanism"/>
    <property type="evidence" value="ECO:0007669"/>
    <property type="project" value="UniProtKB-EC"/>
</dbReference>
<keyword evidence="8" id="KW-0804">Transcription</keyword>
<feature type="compositionally biased region" description="Low complexity" evidence="10">
    <location>
        <begin position="462"/>
        <end position="471"/>
    </location>
</feature>
<dbReference type="InterPro" id="IPR000286">
    <property type="entry name" value="HDACs"/>
</dbReference>
<dbReference type="Gene3D" id="3.40.800.20">
    <property type="entry name" value="Histone deacetylase domain"/>
    <property type="match status" value="2"/>
</dbReference>
<feature type="compositionally biased region" description="Acidic residues" evidence="10">
    <location>
        <begin position="915"/>
        <end position="924"/>
    </location>
</feature>